<feature type="domain" description="Helicase C-terminal" evidence="9">
    <location>
        <begin position="386"/>
        <end position="541"/>
    </location>
</feature>
<evidence type="ECO:0000313" key="12">
    <source>
        <dbReference type="Proteomes" id="UP000298663"/>
    </source>
</evidence>
<dbReference type="PROSITE" id="PS51195">
    <property type="entry name" value="Q_MOTIF"/>
    <property type="match status" value="1"/>
</dbReference>
<dbReference type="InterPro" id="IPR001650">
    <property type="entry name" value="Helicase_C-like"/>
</dbReference>
<evidence type="ECO:0000256" key="6">
    <source>
        <dbReference type="PROSITE-ProRule" id="PRU00552"/>
    </source>
</evidence>
<evidence type="ECO:0000313" key="11">
    <source>
        <dbReference type="EMBL" id="TKR60441.1"/>
    </source>
</evidence>
<dbReference type="STRING" id="34508.A0A4U5LW80"/>
<dbReference type="InterPro" id="IPR027417">
    <property type="entry name" value="P-loop_NTPase"/>
</dbReference>
<dbReference type="GO" id="GO:0003723">
    <property type="term" value="F:RNA binding"/>
    <property type="evidence" value="ECO:0007669"/>
    <property type="project" value="UniProtKB-UniRule"/>
</dbReference>
<dbReference type="Pfam" id="PF00270">
    <property type="entry name" value="DEAD"/>
    <property type="match status" value="1"/>
</dbReference>
<reference evidence="11 12" key="2">
    <citation type="journal article" date="2019" name="G3 (Bethesda)">
        <title>Hybrid Assembly of the Genome of the Entomopathogenic Nematode Steinernema carpocapsae Identifies the X-Chromosome.</title>
        <authorList>
            <person name="Serra L."/>
            <person name="Macchietto M."/>
            <person name="Macias-Munoz A."/>
            <person name="McGill C.J."/>
            <person name="Rodriguez I.M."/>
            <person name="Rodriguez B."/>
            <person name="Murad R."/>
            <person name="Mortazavi A."/>
        </authorList>
    </citation>
    <scope>NUCLEOTIDE SEQUENCE [LARGE SCALE GENOMIC DNA]</scope>
    <source>
        <strain evidence="11 12">ALL</strain>
    </source>
</reference>
<feature type="short sequence motif" description="Q motif" evidence="6">
    <location>
        <begin position="142"/>
        <end position="170"/>
    </location>
</feature>
<sequence>MFSFKTSCTCLYIYEFNFRHKFKLAMDIEEILRRARKYSETSSESEDSFYDDDEESVMNDRIDEEKIPETVTDEASASSHLTFRGVGPQFQMSIEERSKAHVPKKMQAKPGAFFHLLTDETKFEITEIRNGGKVETKPEFIHSFNDYHFDPRLIDNLKAIGPEGPTAVQKAYWHLALTKITHVMVQSQTGSGKTFAYLVPMIQRVITLKEMFARMQREGNKSFSKKKNAPLVIIFVPTKELISQVADYAKLLSQNIPEVSITTSMDRGPLTSDVHVTTIGGMMNFIETTRVSPYRRIELDGCLFTIFDEAYKFFHDRETAEKTKQVIEEIFEGKANMRISAFSATMAHDIENYMDGNYFSVADKNEVPATIDHKVIIVTPQEAKTEVLSLLNRIKKESGGVCPKVLIFANRRVLCDILAFHLTAHGYLAMSSSANWPQQVREKSMRDFKEGVLDVLVASDVLAPGVDWNVDVVINYQLPPKDQFHRFTHRMGRTGRAGNTGKVFSFFYNGYGIKDQIDPDDFVSILKELNFEVPDYLQAYYDLYGDREKGEVGVEMGYDEYDLELEEIYD</sequence>
<comment type="caution">
    <text evidence="11">The sequence shown here is derived from an EMBL/GenBank/DDBJ whole genome shotgun (WGS) entry which is preliminary data.</text>
</comment>
<dbReference type="GO" id="GO:0005524">
    <property type="term" value="F:ATP binding"/>
    <property type="evidence" value="ECO:0007669"/>
    <property type="project" value="UniProtKB-UniRule"/>
</dbReference>
<reference evidence="11 12" key="1">
    <citation type="journal article" date="2015" name="Genome Biol.">
        <title>Comparative genomics of Steinernema reveals deeply conserved gene regulatory networks.</title>
        <authorList>
            <person name="Dillman A.R."/>
            <person name="Macchietto M."/>
            <person name="Porter C.F."/>
            <person name="Rogers A."/>
            <person name="Williams B."/>
            <person name="Antoshechkin I."/>
            <person name="Lee M.M."/>
            <person name="Goodwin Z."/>
            <person name="Lu X."/>
            <person name="Lewis E.E."/>
            <person name="Goodrich-Blair H."/>
            <person name="Stock S.P."/>
            <person name="Adams B.J."/>
            <person name="Sternberg P.W."/>
            <person name="Mortazavi A."/>
        </authorList>
    </citation>
    <scope>NUCLEOTIDE SEQUENCE [LARGE SCALE GENOMIC DNA]</scope>
    <source>
        <strain evidence="11 12">ALL</strain>
    </source>
</reference>
<evidence type="ECO:0000256" key="7">
    <source>
        <dbReference type="RuleBase" id="RU365068"/>
    </source>
</evidence>
<dbReference type="Pfam" id="PF00271">
    <property type="entry name" value="Helicase_C"/>
    <property type="match status" value="1"/>
</dbReference>
<keyword evidence="5 7" id="KW-0694">RNA-binding</keyword>
<keyword evidence="1 7" id="KW-0547">Nucleotide-binding</keyword>
<dbReference type="InterPro" id="IPR011545">
    <property type="entry name" value="DEAD/DEAH_box_helicase_dom"/>
</dbReference>
<dbReference type="Gene3D" id="3.40.50.300">
    <property type="entry name" value="P-loop containing nucleotide triphosphate hydrolases"/>
    <property type="match status" value="2"/>
</dbReference>
<dbReference type="InterPro" id="IPR014014">
    <property type="entry name" value="RNA_helicase_DEAD_Q_motif"/>
</dbReference>
<evidence type="ECO:0000256" key="2">
    <source>
        <dbReference type="ARBA" id="ARBA00022801"/>
    </source>
</evidence>
<evidence type="ECO:0000259" key="10">
    <source>
        <dbReference type="PROSITE" id="PS51195"/>
    </source>
</evidence>
<keyword evidence="2 7" id="KW-0378">Hydrolase</keyword>
<dbReference type="SUPFAM" id="SSF52540">
    <property type="entry name" value="P-loop containing nucleoside triphosphate hydrolases"/>
    <property type="match status" value="1"/>
</dbReference>
<evidence type="ECO:0000256" key="4">
    <source>
        <dbReference type="ARBA" id="ARBA00022840"/>
    </source>
</evidence>
<dbReference type="PROSITE" id="PS51194">
    <property type="entry name" value="HELICASE_CTER"/>
    <property type="match status" value="1"/>
</dbReference>
<evidence type="ECO:0000256" key="1">
    <source>
        <dbReference type="ARBA" id="ARBA00022741"/>
    </source>
</evidence>
<dbReference type="CDD" id="cd18787">
    <property type="entry name" value="SF2_C_DEAD"/>
    <property type="match status" value="1"/>
</dbReference>
<proteinExistence type="inferred from homology"/>
<dbReference type="OrthoDB" id="422663at2759"/>
<dbReference type="AlphaFoldDB" id="A0A4U5LW80"/>
<evidence type="ECO:0000256" key="5">
    <source>
        <dbReference type="ARBA" id="ARBA00022884"/>
    </source>
</evidence>
<dbReference type="GO" id="GO:0016787">
    <property type="term" value="F:hydrolase activity"/>
    <property type="evidence" value="ECO:0007669"/>
    <property type="project" value="UniProtKB-KW"/>
</dbReference>
<organism evidence="11 12">
    <name type="scientific">Steinernema carpocapsae</name>
    <name type="common">Entomopathogenic nematode</name>
    <dbReference type="NCBI Taxonomy" id="34508"/>
    <lineage>
        <taxon>Eukaryota</taxon>
        <taxon>Metazoa</taxon>
        <taxon>Ecdysozoa</taxon>
        <taxon>Nematoda</taxon>
        <taxon>Chromadorea</taxon>
        <taxon>Rhabditida</taxon>
        <taxon>Tylenchina</taxon>
        <taxon>Panagrolaimomorpha</taxon>
        <taxon>Strongyloidoidea</taxon>
        <taxon>Steinernematidae</taxon>
        <taxon>Steinernema</taxon>
    </lineage>
</organism>
<dbReference type="PROSITE" id="PS51192">
    <property type="entry name" value="HELICASE_ATP_BIND_1"/>
    <property type="match status" value="1"/>
</dbReference>
<dbReference type="Proteomes" id="UP000298663">
    <property type="component" value="Unassembled WGS sequence"/>
</dbReference>
<accession>A0A4U5LW80</accession>
<comment type="catalytic activity">
    <reaction evidence="7">
        <text>ATP + H2O = ADP + phosphate + H(+)</text>
        <dbReference type="Rhea" id="RHEA:13065"/>
        <dbReference type="ChEBI" id="CHEBI:15377"/>
        <dbReference type="ChEBI" id="CHEBI:15378"/>
        <dbReference type="ChEBI" id="CHEBI:30616"/>
        <dbReference type="ChEBI" id="CHEBI:43474"/>
        <dbReference type="ChEBI" id="CHEBI:456216"/>
        <dbReference type="EC" id="3.6.4.13"/>
    </reaction>
</comment>
<protein>
    <recommendedName>
        <fullName evidence="7">ATP-dependent RNA helicase</fullName>
        <ecNumber evidence="7">3.6.4.13</ecNumber>
    </recommendedName>
</protein>
<dbReference type="SMART" id="SM00487">
    <property type="entry name" value="DEXDc"/>
    <property type="match status" value="1"/>
</dbReference>
<feature type="domain" description="DEAD-box RNA helicase Q" evidence="10">
    <location>
        <begin position="142"/>
        <end position="170"/>
    </location>
</feature>
<evidence type="ECO:0000259" key="8">
    <source>
        <dbReference type="PROSITE" id="PS51192"/>
    </source>
</evidence>
<dbReference type="PANTHER" id="PTHR24031">
    <property type="entry name" value="RNA HELICASE"/>
    <property type="match status" value="1"/>
</dbReference>
<dbReference type="GO" id="GO:0003724">
    <property type="term" value="F:RNA helicase activity"/>
    <property type="evidence" value="ECO:0007669"/>
    <property type="project" value="UniProtKB-EC"/>
</dbReference>
<keyword evidence="3 7" id="KW-0347">Helicase</keyword>
<evidence type="ECO:0000256" key="3">
    <source>
        <dbReference type="ARBA" id="ARBA00022806"/>
    </source>
</evidence>
<gene>
    <name evidence="11" type="ORF">L596_027688</name>
</gene>
<dbReference type="InterPro" id="IPR014001">
    <property type="entry name" value="Helicase_ATP-bd"/>
</dbReference>
<comment type="domain">
    <text evidence="7">The Q motif is unique to and characteristic of the DEAD box family of RNA helicases and controls ATP binding and hydrolysis.</text>
</comment>
<name>A0A4U5LW80_STECR</name>
<comment type="function">
    <text evidence="7">RNA helicase.</text>
</comment>
<keyword evidence="4 7" id="KW-0067">ATP-binding</keyword>
<comment type="similarity">
    <text evidence="7">Belongs to the DEAD box helicase family.</text>
</comment>
<keyword evidence="12" id="KW-1185">Reference proteome</keyword>
<evidence type="ECO:0000259" key="9">
    <source>
        <dbReference type="PROSITE" id="PS51194"/>
    </source>
</evidence>
<feature type="domain" description="Helicase ATP-binding" evidence="8">
    <location>
        <begin position="174"/>
        <end position="364"/>
    </location>
</feature>
<dbReference type="EC" id="3.6.4.13" evidence="7"/>
<dbReference type="SMART" id="SM00490">
    <property type="entry name" value="HELICc"/>
    <property type="match status" value="1"/>
</dbReference>
<dbReference type="EMBL" id="AZBU02000011">
    <property type="protein sequence ID" value="TKR60441.1"/>
    <property type="molecule type" value="Genomic_DNA"/>
</dbReference>